<evidence type="ECO:0000313" key="10">
    <source>
        <dbReference type="EMBL" id="MBN1574474.1"/>
    </source>
</evidence>
<dbReference type="GO" id="GO:0034040">
    <property type="term" value="F:ATPase-coupled lipid transmembrane transporter activity"/>
    <property type="evidence" value="ECO:0007669"/>
    <property type="project" value="TreeGrafter"/>
</dbReference>
<dbReference type="GO" id="GO:0005886">
    <property type="term" value="C:plasma membrane"/>
    <property type="evidence" value="ECO:0007669"/>
    <property type="project" value="UniProtKB-SubCell"/>
</dbReference>
<evidence type="ECO:0000256" key="5">
    <source>
        <dbReference type="ARBA" id="ARBA00022989"/>
    </source>
</evidence>
<keyword evidence="4 10" id="KW-0067">ATP-binding</keyword>
<accession>A0A9D8PPP8</accession>
<dbReference type="InterPro" id="IPR003593">
    <property type="entry name" value="AAA+_ATPase"/>
</dbReference>
<dbReference type="PANTHER" id="PTHR24221:SF654">
    <property type="entry name" value="ATP-BINDING CASSETTE SUB-FAMILY B MEMBER 6"/>
    <property type="match status" value="1"/>
</dbReference>
<feature type="transmembrane region" description="Helical" evidence="7">
    <location>
        <begin position="178"/>
        <end position="195"/>
    </location>
</feature>
<dbReference type="PROSITE" id="PS50893">
    <property type="entry name" value="ABC_TRANSPORTER_2"/>
    <property type="match status" value="1"/>
</dbReference>
<dbReference type="GO" id="GO:0140359">
    <property type="term" value="F:ABC-type transporter activity"/>
    <property type="evidence" value="ECO:0007669"/>
    <property type="project" value="InterPro"/>
</dbReference>
<protein>
    <submittedName>
        <fullName evidence="10">ABC transporter ATP-binding protein</fullName>
    </submittedName>
</protein>
<evidence type="ECO:0000256" key="7">
    <source>
        <dbReference type="SAM" id="Phobius"/>
    </source>
</evidence>
<keyword evidence="3" id="KW-0547">Nucleotide-binding</keyword>
<reference evidence="10" key="2">
    <citation type="submission" date="2021-01" db="EMBL/GenBank/DDBJ databases">
        <authorList>
            <person name="Hahn C.R."/>
            <person name="Youssef N.H."/>
            <person name="Elshahed M."/>
        </authorList>
    </citation>
    <scope>NUCLEOTIDE SEQUENCE</scope>
    <source>
        <strain evidence="10">Zod_Metabat.24</strain>
    </source>
</reference>
<dbReference type="InterPro" id="IPR027417">
    <property type="entry name" value="P-loop_NTPase"/>
</dbReference>
<dbReference type="PROSITE" id="PS50929">
    <property type="entry name" value="ABC_TM1F"/>
    <property type="match status" value="1"/>
</dbReference>
<dbReference type="InterPro" id="IPR017871">
    <property type="entry name" value="ABC_transporter-like_CS"/>
</dbReference>
<gene>
    <name evidence="10" type="ORF">JW984_14855</name>
</gene>
<name>A0A9D8PPP8_9DELT</name>
<dbReference type="InterPro" id="IPR039421">
    <property type="entry name" value="Type_1_exporter"/>
</dbReference>
<feature type="domain" description="ABC transporter" evidence="8">
    <location>
        <begin position="352"/>
        <end position="579"/>
    </location>
</feature>
<evidence type="ECO:0000256" key="3">
    <source>
        <dbReference type="ARBA" id="ARBA00022741"/>
    </source>
</evidence>
<dbReference type="GO" id="GO:0016887">
    <property type="term" value="F:ATP hydrolysis activity"/>
    <property type="evidence" value="ECO:0007669"/>
    <property type="project" value="InterPro"/>
</dbReference>
<evidence type="ECO:0000256" key="6">
    <source>
        <dbReference type="ARBA" id="ARBA00023136"/>
    </source>
</evidence>
<feature type="transmembrane region" description="Helical" evidence="7">
    <location>
        <begin position="155"/>
        <end position="172"/>
    </location>
</feature>
<dbReference type="GO" id="GO:0005524">
    <property type="term" value="F:ATP binding"/>
    <property type="evidence" value="ECO:0007669"/>
    <property type="project" value="UniProtKB-KW"/>
</dbReference>
<comment type="subcellular location">
    <subcellularLocation>
        <location evidence="1">Cell membrane</location>
        <topology evidence="1">Multi-pass membrane protein</topology>
    </subcellularLocation>
</comment>
<comment type="caution">
    <text evidence="10">The sequence shown here is derived from an EMBL/GenBank/DDBJ whole genome shotgun (WGS) entry which is preliminary data.</text>
</comment>
<keyword evidence="2 7" id="KW-0812">Transmembrane</keyword>
<keyword evidence="5 7" id="KW-1133">Transmembrane helix</keyword>
<sequence>MKTISLITKLTSKYPRYTAVIVALLFVATLSESIGIVGLLPVIQLTISTEPNNNSTLKLWIDKLFSFFNFEPNLLSLLVIIVLLITLKGFLTFIAMRQVGFTAAQVSKDHRISLFQALLKTRWEYFVSQPAGFFINSITTEAEQAGSSYVMICKFMADIIQIIVYAVLALLLSWKVTIAAFIFGIVILFSFGWLVEMARQSGREQTKSFKTITSFITDMIQGIKPLKTMAMEDRLEPILESGVNKLMKAHQKRIISNHALTSFHEPFIVLALVCGIYVLVTMWKMQFDNIMILGILFWRMIKNIGVLQTNYQFLARSESAYWSLNRIIENLKAEKETVLNKDGVTPKLKESIRFADVSFSYGQNNILDNVNIEIEKNRFYTLVGPSGAGKTTTIDLITGLLRPQSGDIWIDKIPLAKINMKSWRQMIGYVPQEMILFHDTIYNNVTLGDPYLSIGDVNEALKDAECWDFVSSLPKGVETVVGERGGKLSGGQRQRIAIARALVRNPTLLILDEVTSSLDPKTAMELCNTLKRLRSKTTIIAISHLPELVEIADYLYQVKNGKINRIKLEGNTLNSLMYL</sequence>
<evidence type="ECO:0000259" key="9">
    <source>
        <dbReference type="PROSITE" id="PS50929"/>
    </source>
</evidence>
<organism evidence="10 11">
    <name type="scientific">Candidatus Zymogenus saltonus</name>
    <dbReference type="NCBI Taxonomy" id="2844893"/>
    <lineage>
        <taxon>Bacteria</taxon>
        <taxon>Deltaproteobacteria</taxon>
        <taxon>Candidatus Zymogenia</taxon>
        <taxon>Candidatus Zymogeniales</taxon>
        <taxon>Candidatus Zymogenaceae</taxon>
        <taxon>Candidatus Zymogenus</taxon>
    </lineage>
</organism>
<dbReference type="InterPro" id="IPR011527">
    <property type="entry name" value="ABC1_TM_dom"/>
</dbReference>
<evidence type="ECO:0000256" key="1">
    <source>
        <dbReference type="ARBA" id="ARBA00004651"/>
    </source>
</evidence>
<reference evidence="10" key="1">
    <citation type="journal article" date="2021" name="Environ. Microbiol.">
        <title>Genomic characterization of three novel Desulfobacterota classes expand the metabolic and phylogenetic diversity of the phylum.</title>
        <authorList>
            <person name="Murphy C.L."/>
            <person name="Biggerstaff J."/>
            <person name="Eichhorn A."/>
            <person name="Ewing E."/>
            <person name="Shahan R."/>
            <person name="Soriano D."/>
            <person name="Stewart S."/>
            <person name="VanMol K."/>
            <person name="Walker R."/>
            <person name="Walters P."/>
            <person name="Elshahed M.S."/>
            <person name="Youssef N.H."/>
        </authorList>
    </citation>
    <scope>NUCLEOTIDE SEQUENCE</scope>
    <source>
        <strain evidence="10">Zod_Metabat.24</strain>
    </source>
</reference>
<proteinExistence type="predicted"/>
<feature type="domain" description="ABC transmembrane type-1" evidence="9">
    <location>
        <begin position="57"/>
        <end position="316"/>
    </location>
</feature>
<evidence type="ECO:0000313" key="11">
    <source>
        <dbReference type="Proteomes" id="UP000809273"/>
    </source>
</evidence>
<dbReference type="Gene3D" id="1.20.1560.10">
    <property type="entry name" value="ABC transporter type 1, transmembrane domain"/>
    <property type="match status" value="1"/>
</dbReference>
<dbReference type="EMBL" id="JAFGIX010000080">
    <property type="protein sequence ID" value="MBN1574474.1"/>
    <property type="molecule type" value="Genomic_DNA"/>
</dbReference>
<evidence type="ECO:0000259" key="8">
    <source>
        <dbReference type="PROSITE" id="PS50893"/>
    </source>
</evidence>
<dbReference type="AlphaFoldDB" id="A0A9D8PPP8"/>
<evidence type="ECO:0000256" key="4">
    <source>
        <dbReference type="ARBA" id="ARBA00022840"/>
    </source>
</evidence>
<keyword evidence="6 7" id="KW-0472">Membrane</keyword>
<feature type="transmembrane region" description="Helical" evidence="7">
    <location>
        <begin position="263"/>
        <end position="283"/>
    </location>
</feature>
<dbReference type="Proteomes" id="UP000809273">
    <property type="component" value="Unassembled WGS sequence"/>
</dbReference>
<dbReference type="PROSITE" id="PS00211">
    <property type="entry name" value="ABC_TRANSPORTER_1"/>
    <property type="match status" value="1"/>
</dbReference>
<dbReference type="SUPFAM" id="SSF52540">
    <property type="entry name" value="P-loop containing nucleoside triphosphate hydrolases"/>
    <property type="match status" value="1"/>
</dbReference>
<dbReference type="InterPro" id="IPR036640">
    <property type="entry name" value="ABC1_TM_sf"/>
</dbReference>
<dbReference type="InterPro" id="IPR003439">
    <property type="entry name" value="ABC_transporter-like_ATP-bd"/>
</dbReference>
<dbReference type="Pfam" id="PF00664">
    <property type="entry name" value="ABC_membrane"/>
    <property type="match status" value="1"/>
</dbReference>
<dbReference type="Pfam" id="PF00005">
    <property type="entry name" value="ABC_tran"/>
    <property type="match status" value="1"/>
</dbReference>
<dbReference type="PANTHER" id="PTHR24221">
    <property type="entry name" value="ATP-BINDING CASSETTE SUB-FAMILY B"/>
    <property type="match status" value="1"/>
</dbReference>
<dbReference type="Gene3D" id="3.40.50.300">
    <property type="entry name" value="P-loop containing nucleotide triphosphate hydrolases"/>
    <property type="match status" value="1"/>
</dbReference>
<evidence type="ECO:0000256" key="2">
    <source>
        <dbReference type="ARBA" id="ARBA00022692"/>
    </source>
</evidence>
<dbReference type="SMART" id="SM00382">
    <property type="entry name" value="AAA"/>
    <property type="match status" value="1"/>
</dbReference>
<dbReference type="SUPFAM" id="SSF90123">
    <property type="entry name" value="ABC transporter transmembrane region"/>
    <property type="match status" value="1"/>
</dbReference>
<feature type="transmembrane region" description="Helical" evidence="7">
    <location>
        <begin position="74"/>
        <end position="95"/>
    </location>
</feature>
<feature type="transmembrane region" description="Helical" evidence="7">
    <location>
        <begin position="20"/>
        <end position="43"/>
    </location>
</feature>